<keyword evidence="1" id="KW-0614">Plasmid</keyword>
<reference evidence="1" key="1">
    <citation type="journal article" date="2005" name="J. Mol. Evol.">
        <title>Sequence, transcription activity, and evolutionary origin of the R-body coding plasmid pKAP298 from the intracellular parasitic bacterium Caedibacter taeniospiralis.</title>
        <authorList>
            <person name="Jeblick J."/>
            <person name="Kusch J."/>
        </authorList>
    </citation>
    <scope>NUCLEOTIDE SEQUENCE</scope>
    <source>
        <plasmid evidence="1">pKAP298</plasmid>
    </source>
</reference>
<dbReference type="EMBL" id="AY422720">
    <property type="protein sequence ID" value="AAR87112.1"/>
    <property type="molecule type" value="Genomic_DNA"/>
</dbReference>
<dbReference type="AlphaFoldDB" id="Q6TFE7"/>
<evidence type="ECO:0000313" key="1">
    <source>
        <dbReference type="EMBL" id="AAR87112.1"/>
    </source>
</evidence>
<sequence length="136" mass="16303">MSSERQKLKTDIQNIKRIIELIMQKEKVLIDYSGEEKFKKVISYFNEAIVCFEKKKDSLPIGYRYTGIFYTKKPYTYPVESVKTKETLFMPEHLSSWEKKLTKDGYEYSYYLRAVYKDKKMTIPLVREDGEMVFES</sequence>
<accession>Q6TFE7</accession>
<organism evidence="1">
    <name type="scientific">Caedibacter taeniospiralis</name>
    <dbReference type="NCBI Taxonomy" id="28907"/>
    <lineage>
        <taxon>Bacteria</taxon>
        <taxon>Pseudomonadati</taxon>
        <taxon>Pseudomonadota</taxon>
        <taxon>Gammaproteobacteria</taxon>
        <taxon>Thiotrichales</taxon>
        <taxon>Fastidiosibacteraceae</taxon>
        <taxon>Caedibacter</taxon>
    </lineage>
</organism>
<name>Q6TFE7_CAETA</name>
<proteinExistence type="predicted"/>
<protein>
    <submittedName>
        <fullName evidence="1">Uncharacterized protein</fullName>
    </submittedName>
</protein>
<dbReference type="RefSeq" id="WP_011178463.1">
    <property type="nucleotide sequence ID" value="NC_005915.1"/>
</dbReference>
<geneLocation type="plasmid" evidence="1">
    <name>pKAP298</name>
</geneLocation>